<dbReference type="eggNOG" id="COG0390">
    <property type="taxonomic scope" value="Bacteria"/>
</dbReference>
<dbReference type="Proteomes" id="UP000011721">
    <property type="component" value="Chromosome"/>
</dbReference>
<evidence type="ECO:0000256" key="3">
    <source>
        <dbReference type="ARBA" id="ARBA00022692"/>
    </source>
</evidence>
<proteinExistence type="inferred from homology"/>
<evidence type="ECO:0000256" key="6">
    <source>
        <dbReference type="SAM" id="Phobius"/>
    </source>
</evidence>
<evidence type="ECO:0000313" key="8">
    <source>
        <dbReference type="Proteomes" id="UP000011721"/>
    </source>
</evidence>
<evidence type="ECO:0000256" key="1">
    <source>
        <dbReference type="ARBA" id="ARBA00004141"/>
    </source>
</evidence>
<feature type="transmembrane region" description="Helical" evidence="6">
    <location>
        <begin position="191"/>
        <end position="213"/>
    </location>
</feature>
<dbReference type="InterPro" id="IPR005226">
    <property type="entry name" value="UPF0014_fam"/>
</dbReference>
<feature type="transmembrane region" description="Helical" evidence="6">
    <location>
        <begin position="93"/>
        <end position="116"/>
    </location>
</feature>
<keyword evidence="4 6" id="KW-1133">Transmembrane helix</keyword>
<dbReference type="EMBL" id="CP003985">
    <property type="protein sequence ID" value="AGF79993.1"/>
    <property type="molecule type" value="Genomic_DNA"/>
</dbReference>
<comment type="similarity">
    <text evidence="2">Belongs to the UPF0014 family.</text>
</comment>
<accession>M1P980</accession>
<dbReference type="PATRIC" id="fig|1167006.5.peg.3740"/>
<feature type="transmembrane region" description="Helical" evidence="6">
    <location>
        <begin position="36"/>
        <end position="57"/>
    </location>
</feature>
<dbReference type="HOGENOM" id="CLU_076147_1_1_7"/>
<sequence length="266" mass="28863">MNVISLSTFDLSLAASLLLILAATSLRIGLGLERRIVISGIRMTVQLLLVGMVLKLLFASEGFIPVGFMSIFMLLVAGYEVRARQKRKLRGSTGYLISTGSMLVSSFTVTFLALTVMVGVDPWYTPQYAIPMLGMLLGNTMNGVAIASDRLTTGMYDQRGVIEQRLLLGQSWQEASGDIRRDCMRTGMIPIINSMAAAGIVSLPGMMTGQILGGSSPLDAVKYQILIMFLIAAGTGFGVLAAIWLISRRLFDDRQRLVLDCLISVK</sequence>
<comment type="subcellular location">
    <subcellularLocation>
        <location evidence="1">Membrane</location>
        <topology evidence="1">Multi-pass membrane protein</topology>
    </subcellularLocation>
</comment>
<dbReference type="OrthoDB" id="9791807at2"/>
<dbReference type="AlphaFoldDB" id="M1P980"/>
<dbReference type="GO" id="GO:0005886">
    <property type="term" value="C:plasma membrane"/>
    <property type="evidence" value="ECO:0007669"/>
    <property type="project" value="TreeGrafter"/>
</dbReference>
<organism evidence="7 8">
    <name type="scientific">Desulfocapsa sulfexigens (strain DSM 10523 / SB164P1)</name>
    <dbReference type="NCBI Taxonomy" id="1167006"/>
    <lineage>
        <taxon>Bacteria</taxon>
        <taxon>Pseudomonadati</taxon>
        <taxon>Thermodesulfobacteriota</taxon>
        <taxon>Desulfobulbia</taxon>
        <taxon>Desulfobulbales</taxon>
        <taxon>Desulfocapsaceae</taxon>
        <taxon>Desulfocapsa</taxon>
    </lineage>
</organism>
<feature type="transmembrane region" description="Helical" evidence="6">
    <location>
        <begin position="128"/>
        <end position="147"/>
    </location>
</feature>
<reference evidence="8" key="1">
    <citation type="journal article" date="2013" name="Stand. Genomic Sci.">
        <title>Complete genome sequence of Desulfocapsa sulfexigens, a marine deltaproteobacterium specialized in disproportionating inorganic sulfur compounds.</title>
        <authorList>
            <person name="Finster K.W."/>
            <person name="Kjeldsen K.U."/>
            <person name="Kube M."/>
            <person name="Reinhardt R."/>
            <person name="Mussmann M."/>
            <person name="Amann R."/>
            <person name="Schreiber L."/>
        </authorList>
    </citation>
    <scope>NUCLEOTIDE SEQUENCE [LARGE SCALE GENOMIC DNA]</scope>
    <source>
        <strain evidence="8">DSM 10523 / SB164P1</strain>
    </source>
</reference>
<evidence type="ECO:0000313" key="7">
    <source>
        <dbReference type="EMBL" id="AGF79993.1"/>
    </source>
</evidence>
<dbReference type="Pfam" id="PF03649">
    <property type="entry name" value="UPF0014"/>
    <property type="match status" value="1"/>
</dbReference>
<protein>
    <submittedName>
        <fullName evidence="7">TIGR00245 family protein</fullName>
    </submittedName>
</protein>
<gene>
    <name evidence="7" type="ordered locus">UWK_03477</name>
</gene>
<dbReference type="STRING" id="1167006.UWK_03477"/>
<feature type="transmembrane region" description="Helical" evidence="6">
    <location>
        <begin position="225"/>
        <end position="246"/>
    </location>
</feature>
<dbReference type="RefSeq" id="WP_015405675.1">
    <property type="nucleotide sequence ID" value="NC_020304.1"/>
</dbReference>
<evidence type="ECO:0000256" key="5">
    <source>
        <dbReference type="ARBA" id="ARBA00023136"/>
    </source>
</evidence>
<feature type="transmembrane region" description="Helical" evidence="6">
    <location>
        <begin position="6"/>
        <end position="24"/>
    </location>
</feature>
<dbReference type="KEGG" id="dsf:UWK_03477"/>
<evidence type="ECO:0000256" key="2">
    <source>
        <dbReference type="ARBA" id="ARBA00005268"/>
    </source>
</evidence>
<dbReference type="PANTHER" id="PTHR30028:SF0">
    <property type="entry name" value="PROTEIN ALUMINUM SENSITIVE 3"/>
    <property type="match status" value="1"/>
</dbReference>
<name>M1P980_DESSD</name>
<evidence type="ECO:0000256" key="4">
    <source>
        <dbReference type="ARBA" id="ARBA00022989"/>
    </source>
</evidence>
<dbReference type="PANTHER" id="PTHR30028">
    <property type="entry name" value="UPF0014 INNER MEMBRANE PROTEIN YBBM-RELATED"/>
    <property type="match status" value="1"/>
</dbReference>
<keyword evidence="3 6" id="KW-0812">Transmembrane</keyword>
<feature type="transmembrane region" description="Helical" evidence="6">
    <location>
        <begin position="63"/>
        <end position="81"/>
    </location>
</feature>
<keyword evidence="8" id="KW-1185">Reference proteome</keyword>
<keyword evidence="5 6" id="KW-0472">Membrane</keyword>